<dbReference type="AlphaFoldDB" id="A0A165EUT9"/>
<dbReference type="SUPFAM" id="SSF54909">
    <property type="entry name" value="Dimeric alpha+beta barrel"/>
    <property type="match status" value="1"/>
</dbReference>
<dbReference type="EMBL" id="KV423992">
    <property type="protein sequence ID" value="KZT55566.1"/>
    <property type="molecule type" value="Genomic_DNA"/>
</dbReference>
<proteinExistence type="predicted"/>
<protein>
    <recommendedName>
        <fullName evidence="2">Stress-response A/B barrel domain-containing protein</fullName>
    </recommendedName>
</protein>
<dbReference type="Gene3D" id="3.30.70.100">
    <property type="match status" value="1"/>
</dbReference>
<organism evidence="3 4">
    <name type="scientific">Calocera cornea HHB12733</name>
    <dbReference type="NCBI Taxonomy" id="1353952"/>
    <lineage>
        <taxon>Eukaryota</taxon>
        <taxon>Fungi</taxon>
        <taxon>Dikarya</taxon>
        <taxon>Basidiomycota</taxon>
        <taxon>Agaricomycotina</taxon>
        <taxon>Dacrymycetes</taxon>
        <taxon>Dacrymycetales</taxon>
        <taxon>Dacrymycetaceae</taxon>
        <taxon>Calocera</taxon>
    </lineage>
</organism>
<feature type="domain" description="Stress-response A/B barrel" evidence="2">
    <location>
        <begin position="3"/>
        <end position="104"/>
    </location>
</feature>
<reference evidence="3 4" key="1">
    <citation type="journal article" date="2016" name="Mol. Biol. Evol.">
        <title>Comparative Genomics of Early-Diverging Mushroom-Forming Fungi Provides Insights into the Origins of Lignocellulose Decay Capabilities.</title>
        <authorList>
            <person name="Nagy L.G."/>
            <person name="Riley R."/>
            <person name="Tritt A."/>
            <person name="Adam C."/>
            <person name="Daum C."/>
            <person name="Floudas D."/>
            <person name="Sun H."/>
            <person name="Yadav J.S."/>
            <person name="Pangilinan J."/>
            <person name="Larsson K.H."/>
            <person name="Matsuura K."/>
            <person name="Barry K."/>
            <person name="Labutti K."/>
            <person name="Kuo R."/>
            <person name="Ohm R.A."/>
            <person name="Bhattacharya S.S."/>
            <person name="Shirouzu T."/>
            <person name="Yoshinaga Y."/>
            <person name="Martin F.M."/>
            <person name="Grigoriev I.V."/>
            <person name="Hibbett D.S."/>
        </authorList>
    </citation>
    <scope>NUCLEOTIDE SEQUENCE [LARGE SCALE GENOMIC DNA]</scope>
    <source>
        <strain evidence="3 4">HHB12733</strain>
    </source>
</reference>
<dbReference type="SMART" id="SM00886">
    <property type="entry name" value="Dabb"/>
    <property type="match status" value="1"/>
</dbReference>
<accession>A0A165EUT9</accession>
<dbReference type="STRING" id="1353952.A0A165EUT9"/>
<name>A0A165EUT9_9BASI</name>
<keyword evidence="1" id="KW-0732">Signal</keyword>
<feature type="signal peptide" evidence="1">
    <location>
        <begin position="1"/>
        <end position="19"/>
    </location>
</feature>
<dbReference type="OrthoDB" id="1601230at2759"/>
<feature type="chain" id="PRO_5007857424" description="Stress-response A/B barrel domain-containing protein" evidence="1">
    <location>
        <begin position="20"/>
        <end position="109"/>
    </location>
</feature>
<dbReference type="InterPro" id="IPR011008">
    <property type="entry name" value="Dimeric_a/b-barrel"/>
</dbReference>
<sequence length="109" mass="11750">MPITHIVLFALAPSSTAEAQQALAARFLALKDKCVKPDGSKYIKSLIGGKQTSPEGKGKGLQYGFVVEFETEEDRTYYLEKDAEHLAFAGGNGGLVTDACVFDFTPGEF</sequence>
<dbReference type="PROSITE" id="PS51502">
    <property type="entry name" value="S_R_A_B_BARREL"/>
    <property type="match status" value="1"/>
</dbReference>
<dbReference type="Pfam" id="PF07876">
    <property type="entry name" value="Dabb"/>
    <property type="match status" value="1"/>
</dbReference>
<dbReference type="Proteomes" id="UP000076842">
    <property type="component" value="Unassembled WGS sequence"/>
</dbReference>
<evidence type="ECO:0000313" key="4">
    <source>
        <dbReference type="Proteomes" id="UP000076842"/>
    </source>
</evidence>
<keyword evidence="4" id="KW-1185">Reference proteome</keyword>
<evidence type="ECO:0000313" key="3">
    <source>
        <dbReference type="EMBL" id="KZT55566.1"/>
    </source>
</evidence>
<dbReference type="InParanoid" id="A0A165EUT9"/>
<gene>
    <name evidence="3" type="ORF">CALCODRAFT_484660</name>
</gene>
<evidence type="ECO:0000259" key="2">
    <source>
        <dbReference type="PROSITE" id="PS51502"/>
    </source>
</evidence>
<dbReference type="InterPro" id="IPR013097">
    <property type="entry name" value="Dabb"/>
</dbReference>
<evidence type="ECO:0000256" key="1">
    <source>
        <dbReference type="SAM" id="SignalP"/>
    </source>
</evidence>